<keyword evidence="2" id="KW-1185">Reference proteome</keyword>
<dbReference type="EMBL" id="BAABIW010000006">
    <property type="protein sequence ID" value="GAA5018081.1"/>
    <property type="molecule type" value="Genomic_DNA"/>
</dbReference>
<gene>
    <name evidence="1" type="ORF">GCM10023258_04670</name>
</gene>
<comment type="caution">
    <text evidence="1">The sequence shown here is derived from an EMBL/GenBank/DDBJ whole genome shotgun (WGS) entry which is preliminary data.</text>
</comment>
<organism evidence="1 2">
    <name type="scientific">Terrabacter aeriphilus</name>
    <dbReference type="NCBI Taxonomy" id="515662"/>
    <lineage>
        <taxon>Bacteria</taxon>
        <taxon>Bacillati</taxon>
        <taxon>Actinomycetota</taxon>
        <taxon>Actinomycetes</taxon>
        <taxon>Micrococcales</taxon>
        <taxon>Intrasporangiaceae</taxon>
        <taxon>Terrabacter</taxon>
    </lineage>
</organism>
<evidence type="ECO:0000313" key="2">
    <source>
        <dbReference type="Proteomes" id="UP001500427"/>
    </source>
</evidence>
<reference evidence="2" key="1">
    <citation type="journal article" date="2019" name="Int. J. Syst. Evol. Microbiol.">
        <title>The Global Catalogue of Microorganisms (GCM) 10K type strain sequencing project: providing services to taxonomists for standard genome sequencing and annotation.</title>
        <authorList>
            <consortium name="The Broad Institute Genomics Platform"/>
            <consortium name="The Broad Institute Genome Sequencing Center for Infectious Disease"/>
            <person name="Wu L."/>
            <person name="Ma J."/>
        </authorList>
    </citation>
    <scope>NUCLEOTIDE SEQUENCE [LARGE SCALE GENOMIC DNA]</scope>
    <source>
        <strain evidence="2">JCM 17687</strain>
    </source>
</reference>
<sequence>MRIRFTPAEHGFPFANSFTNHVLTIPGLGIDLTTAGRCGGMAAAAMDYWYAGLAMPTDPSLPQDGTLVADYVYSRLMDTFVDNGLTYVHYATSLDHPTWLRGKGVARMTREDELPKLTSRLESGQPVLLGLNQARSLTDLGNDHQVVAYGYEQDARYTYVLVYDNNDPGVEVRLRLTTVDDPGERDIVGSNGQVWRGLFVEAYTRKMPGYLADGLAIHDSTDPRIHVVRGGGAFWIPSPAEFDAGGFLWDAVLAAKPGSMCHVARHPGNGTLVRERGTDPVHVVFGGKAFWIPSPEVFEALGHDWGAVKEVPQGSIGGLRQVPLDHTLLRERSSDPVWLVQGGALHHVTSPDVMDRLGLEWSCVNVVPDGALAGLPTGAPIS</sequence>
<dbReference type="RefSeq" id="WP_345505816.1">
    <property type="nucleotide sequence ID" value="NZ_BAABIW010000006.1"/>
</dbReference>
<accession>A0ABP9J210</accession>
<dbReference type="Proteomes" id="UP001500427">
    <property type="component" value="Unassembled WGS sequence"/>
</dbReference>
<evidence type="ECO:0008006" key="3">
    <source>
        <dbReference type="Google" id="ProtNLM"/>
    </source>
</evidence>
<evidence type="ECO:0000313" key="1">
    <source>
        <dbReference type="EMBL" id="GAA5018081.1"/>
    </source>
</evidence>
<name>A0ABP9J210_9MICO</name>
<protein>
    <recommendedName>
        <fullName evidence="3">Peptidase C39-like domain-containing protein</fullName>
    </recommendedName>
</protein>
<proteinExistence type="predicted"/>